<gene>
    <name evidence="2" type="ORF">SAMN04488123_104228</name>
</gene>
<protein>
    <recommendedName>
        <fullName evidence="1">DUF1722 domain-containing protein</fullName>
    </recommendedName>
</protein>
<accession>A0A1G8ML81</accession>
<organism evidence="2 3">
    <name type="scientific">Natribacillus halophilus</name>
    <dbReference type="NCBI Taxonomy" id="549003"/>
    <lineage>
        <taxon>Bacteria</taxon>
        <taxon>Bacillati</taxon>
        <taxon>Bacillota</taxon>
        <taxon>Bacilli</taxon>
        <taxon>Bacillales</taxon>
        <taxon>Bacillaceae</taxon>
        <taxon>Natribacillus</taxon>
    </lineage>
</organism>
<dbReference type="InterPro" id="IPR013560">
    <property type="entry name" value="DUF1722"/>
</dbReference>
<dbReference type="Proteomes" id="UP000198853">
    <property type="component" value="Unassembled WGS sequence"/>
</dbReference>
<evidence type="ECO:0000313" key="2">
    <source>
        <dbReference type="EMBL" id="SDI68663.1"/>
    </source>
</evidence>
<dbReference type="AlphaFoldDB" id="A0A1G8ML81"/>
<dbReference type="RefSeq" id="WP_176764653.1">
    <property type="nucleotide sequence ID" value="NZ_FNEN01000004.1"/>
</dbReference>
<keyword evidence="3" id="KW-1185">Reference proteome</keyword>
<sequence>MITSRKNVGKAAEAVWAANKYFVMACSQAQYRQISTAFRPDQRDLLHAYEQLSEIERAHQTVASANLPELTNALYHMLGYFKKELCRDERQQMNQLITNKPETALQDLEKLTFEHEKPYLMPCRLWRRQIGFNEVPVAMKIGGSRYAPYTWKWYGDHLKQHE</sequence>
<name>A0A1G8ML81_9BACI</name>
<feature type="domain" description="DUF1722" evidence="1">
    <location>
        <begin position="20"/>
        <end position="99"/>
    </location>
</feature>
<reference evidence="2 3" key="1">
    <citation type="submission" date="2016-10" db="EMBL/GenBank/DDBJ databases">
        <authorList>
            <person name="de Groot N.N."/>
        </authorList>
    </citation>
    <scope>NUCLEOTIDE SEQUENCE [LARGE SCALE GENOMIC DNA]</scope>
    <source>
        <strain evidence="2 3">DSM 21771</strain>
    </source>
</reference>
<dbReference type="Pfam" id="PF08349">
    <property type="entry name" value="DUF1722"/>
    <property type="match status" value="1"/>
</dbReference>
<dbReference type="EMBL" id="FNEN01000004">
    <property type="protein sequence ID" value="SDI68663.1"/>
    <property type="molecule type" value="Genomic_DNA"/>
</dbReference>
<proteinExistence type="predicted"/>
<evidence type="ECO:0000313" key="3">
    <source>
        <dbReference type="Proteomes" id="UP000198853"/>
    </source>
</evidence>
<evidence type="ECO:0000259" key="1">
    <source>
        <dbReference type="Pfam" id="PF08349"/>
    </source>
</evidence>